<evidence type="ECO:0000256" key="2">
    <source>
        <dbReference type="ARBA" id="ARBA00005028"/>
    </source>
</evidence>
<dbReference type="InterPro" id="IPR011013">
    <property type="entry name" value="Gal_mutarotase_sf_dom"/>
</dbReference>
<dbReference type="PANTHER" id="PTHR10091">
    <property type="entry name" value="ALDOSE-1-EPIMERASE"/>
    <property type="match status" value="1"/>
</dbReference>
<dbReference type="EMBL" id="JACRWE010000002">
    <property type="protein sequence ID" value="MBC5996149.1"/>
    <property type="molecule type" value="Genomic_DNA"/>
</dbReference>
<dbReference type="PIRSF" id="PIRSF005096">
    <property type="entry name" value="GALM"/>
    <property type="match status" value="1"/>
</dbReference>
<dbReference type="SUPFAM" id="SSF74650">
    <property type="entry name" value="Galactose mutarotase-like"/>
    <property type="match status" value="1"/>
</dbReference>
<evidence type="ECO:0000256" key="3">
    <source>
        <dbReference type="ARBA" id="ARBA00006206"/>
    </source>
</evidence>
<keyword evidence="7 8" id="KW-0119">Carbohydrate metabolism</keyword>
<organism evidence="9 10">
    <name type="scientific">Romboutsia faecis</name>
    <dbReference type="NCBI Taxonomy" id="2764597"/>
    <lineage>
        <taxon>Bacteria</taxon>
        <taxon>Bacillati</taxon>
        <taxon>Bacillota</taxon>
        <taxon>Clostridia</taxon>
        <taxon>Peptostreptococcales</taxon>
        <taxon>Peptostreptococcaceae</taxon>
        <taxon>Romboutsia</taxon>
    </lineage>
</organism>
<evidence type="ECO:0000256" key="5">
    <source>
        <dbReference type="ARBA" id="ARBA00014165"/>
    </source>
</evidence>
<name>A0ABR7JMM0_9FIRM</name>
<comment type="pathway">
    <text evidence="2 8">Carbohydrate metabolism; hexose metabolism.</text>
</comment>
<comment type="catalytic activity">
    <reaction evidence="1 8">
        <text>alpha-D-glucose = beta-D-glucose</text>
        <dbReference type="Rhea" id="RHEA:10264"/>
        <dbReference type="ChEBI" id="CHEBI:15903"/>
        <dbReference type="ChEBI" id="CHEBI:17925"/>
        <dbReference type="EC" id="5.1.3.3"/>
    </reaction>
</comment>
<dbReference type="InterPro" id="IPR008183">
    <property type="entry name" value="Aldose_1/G6P_1-epimerase"/>
</dbReference>
<evidence type="ECO:0000256" key="4">
    <source>
        <dbReference type="ARBA" id="ARBA00013185"/>
    </source>
</evidence>
<proteinExistence type="inferred from homology"/>
<evidence type="ECO:0000313" key="10">
    <source>
        <dbReference type="Proteomes" id="UP000609849"/>
    </source>
</evidence>
<gene>
    <name evidence="9" type="ORF">H8923_05190</name>
</gene>
<dbReference type="Pfam" id="PF01263">
    <property type="entry name" value="Aldose_epim"/>
    <property type="match status" value="1"/>
</dbReference>
<comment type="caution">
    <text evidence="9">The sequence shown here is derived from an EMBL/GenBank/DDBJ whole genome shotgun (WGS) entry which is preliminary data.</text>
</comment>
<accession>A0ABR7JMM0</accession>
<evidence type="ECO:0000256" key="7">
    <source>
        <dbReference type="ARBA" id="ARBA00023277"/>
    </source>
</evidence>
<evidence type="ECO:0000256" key="1">
    <source>
        <dbReference type="ARBA" id="ARBA00001614"/>
    </source>
</evidence>
<keyword evidence="6 8" id="KW-0413">Isomerase</keyword>
<keyword evidence="10" id="KW-1185">Reference proteome</keyword>
<dbReference type="Proteomes" id="UP000609849">
    <property type="component" value="Unassembled WGS sequence"/>
</dbReference>
<evidence type="ECO:0000256" key="6">
    <source>
        <dbReference type="ARBA" id="ARBA00023235"/>
    </source>
</evidence>
<sequence length="349" mass="40022">MKLMKYTKNVLKVIDDKEIISYNVSGKNGFEFEILNLGGVITKIMTPDKDGNLENIVLGYKDVENYIKNPFYYGGLIGRTAGRIYEGKVVIEGKEYDLNKNYNPHQGHGGYIGFSHKIWDVDVLEENDNITLKLSSKSYDNEENYPGNVDVVVYFKIYEDYRIEEIYEAVSDKTTLVNMTNHSYFNLSGNIKRPITEQYLKVDSNSILELDNTCVPTGKIVNVENTPFDFRAIKCVGKDIDDEHEQIKIGNGYDHVFLLDDGNNIYIEDRESKRTMSITTDQKAVVIYSMNSDDELEAYTGERPKNRFGICFETQAPPIGRNMCFIDDSILNKGEIYTQKTIYQFSVKN</sequence>
<dbReference type="EC" id="5.1.3.3" evidence="4 8"/>
<dbReference type="PANTHER" id="PTHR10091:SF0">
    <property type="entry name" value="GALACTOSE MUTAROTASE"/>
    <property type="match status" value="1"/>
</dbReference>
<dbReference type="InterPro" id="IPR018052">
    <property type="entry name" value="Ald1_epimerase_CS"/>
</dbReference>
<dbReference type="InterPro" id="IPR047215">
    <property type="entry name" value="Galactose_mutarotase-like"/>
</dbReference>
<dbReference type="PROSITE" id="PS00545">
    <property type="entry name" value="ALDOSE_1_EPIMERASE"/>
    <property type="match status" value="1"/>
</dbReference>
<evidence type="ECO:0000256" key="8">
    <source>
        <dbReference type="PIRNR" id="PIRNR005096"/>
    </source>
</evidence>
<dbReference type="CDD" id="cd09019">
    <property type="entry name" value="galactose_mutarotase_like"/>
    <property type="match status" value="1"/>
</dbReference>
<protein>
    <recommendedName>
        <fullName evidence="5 8">Aldose 1-epimerase</fullName>
        <ecNumber evidence="4 8">5.1.3.3</ecNumber>
    </recommendedName>
</protein>
<reference evidence="9 10" key="1">
    <citation type="submission" date="2020-08" db="EMBL/GenBank/DDBJ databases">
        <authorList>
            <person name="Liu C."/>
            <person name="Sun Q."/>
        </authorList>
    </citation>
    <scope>NUCLEOTIDE SEQUENCE [LARGE SCALE GENOMIC DNA]</scope>
    <source>
        <strain evidence="9 10">NSJ-18</strain>
    </source>
</reference>
<comment type="similarity">
    <text evidence="3 8">Belongs to the aldose epimerase family.</text>
</comment>
<dbReference type="Gene3D" id="2.70.98.10">
    <property type="match status" value="1"/>
</dbReference>
<dbReference type="InterPro" id="IPR014718">
    <property type="entry name" value="GH-type_carb-bd"/>
</dbReference>
<dbReference type="InterPro" id="IPR015443">
    <property type="entry name" value="Aldose_1-epimerase"/>
</dbReference>
<evidence type="ECO:0000313" key="9">
    <source>
        <dbReference type="EMBL" id="MBC5996149.1"/>
    </source>
</evidence>